<dbReference type="InterPro" id="IPR004855">
    <property type="entry name" value="TFIIA_asu/bsu"/>
</dbReference>
<evidence type="ECO:0000256" key="6">
    <source>
        <dbReference type="SAM" id="MobiDB-lite"/>
    </source>
</evidence>
<gene>
    <name evidence="7" type="ORF">M427DRAFT_55705</name>
</gene>
<dbReference type="InterPro" id="IPR009088">
    <property type="entry name" value="TFIIA_b-brl"/>
</dbReference>
<keyword evidence="4" id="KW-0539">Nucleus</keyword>
<dbReference type="Gene3D" id="1.10.287.100">
    <property type="match status" value="1"/>
</dbReference>
<dbReference type="PANTHER" id="PTHR12694">
    <property type="entry name" value="TRANSCRIPTION INITIATION FACTOR IIA SUBUNIT 1"/>
    <property type="match status" value="1"/>
</dbReference>
<proteinExistence type="inferred from homology"/>
<dbReference type="CDD" id="cd07976">
    <property type="entry name" value="TFIIA_alpha_beta_like"/>
    <property type="match status" value="1"/>
</dbReference>
<evidence type="ECO:0000256" key="4">
    <source>
        <dbReference type="ARBA" id="ARBA00023242"/>
    </source>
</evidence>
<dbReference type="Gene3D" id="2.30.18.10">
    <property type="entry name" value="Transcription factor IIA (TFIIA), beta-barrel domain"/>
    <property type="match status" value="1"/>
</dbReference>
<feature type="region of interest" description="Disordered" evidence="6">
    <location>
        <begin position="261"/>
        <end position="354"/>
    </location>
</feature>
<protein>
    <recommendedName>
        <fullName evidence="5">Transcription initiation factor IIA large subunit</fullName>
    </recommendedName>
</protein>
<dbReference type="SUPFAM" id="SSF47396">
    <property type="entry name" value="Transcription factor IIA (TFIIA), alpha-helical domain"/>
    <property type="match status" value="1"/>
</dbReference>
<keyword evidence="3" id="KW-0804">Transcription</keyword>
<comment type="similarity">
    <text evidence="2">Belongs to the TFIIA subunit 1 family.</text>
</comment>
<feature type="region of interest" description="Disordered" evidence="6">
    <location>
        <begin position="109"/>
        <end position="155"/>
    </location>
</feature>
<keyword evidence="8" id="KW-1185">Reference proteome</keyword>
<organism evidence="7 8">
    <name type="scientific">Gonapodya prolifera (strain JEL478)</name>
    <name type="common">Monoblepharis prolifera</name>
    <dbReference type="NCBI Taxonomy" id="1344416"/>
    <lineage>
        <taxon>Eukaryota</taxon>
        <taxon>Fungi</taxon>
        <taxon>Fungi incertae sedis</taxon>
        <taxon>Chytridiomycota</taxon>
        <taxon>Chytridiomycota incertae sedis</taxon>
        <taxon>Monoblepharidomycetes</taxon>
        <taxon>Monoblepharidales</taxon>
        <taxon>Gonapodyaceae</taxon>
        <taxon>Gonapodya</taxon>
    </lineage>
</organism>
<dbReference type="PANTHER" id="PTHR12694:SF8">
    <property type="entry name" value="TRANSCRIPTION INITIATION FACTOR IIA SUBUNIT 1"/>
    <property type="match status" value="1"/>
</dbReference>
<dbReference type="OMA" id="SAMRNGM"/>
<accession>A0A139AIP1</accession>
<sequence>MASMNQIVLSVYKTIIEDVIDKIRPEFANVGIEENVLHELQMTWENKVMNSGVANFPADFVSGAEFVDPAPAQAEAITQPAAAPQLQLPNGQITLAQLSKLYAQQTAGGAAAGPAGNARQASASSSTPFIKSEFGGYRQAGPQPAQRPPVPSQMAYAQAQNILQQQTSASGTLNPQLLQYIQLAQQKQQQQRRFPQVDGPTDVDAGDEGYQEDTVEDGVETYSLNRETADLAFNRQAASIYAQRSRETAELRAALVAGGGAIDGETSGEADGAQASAGLVRGRKKDRRRCKLHANSALSDEGNVATTASTSAHQPAIPQVDGDVNEDEEEEDDGADGAGSDGIGSDLDSDSSGDEAEESDLCLCQYDKVQRTRNKWRCGFRDGVLSVAGKDYLFHRANGDFEW</sequence>
<dbReference type="GO" id="GO:0005672">
    <property type="term" value="C:transcription factor TFIIA complex"/>
    <property type="evidence" value="ECO:0007669"/>
    <property type="project" value="InterPro"/>
</dbReference>
<evidence type="ECO:0000256" key="5">
    <source>
        <dbReference type="ARBA" id="ARBA00074154"/>
    </source>
</evidence>
<evidence type="ECO:0000256" key="1">
    <source>
        <dbReference type="ARBA" id="ARBA00004123"/>
    </source>
</evidence>
<dbReference type="EMBL" id="KQ965754">
    <property type="protein sequence ID" value="KXS16275.1"/>
    <property type="molecule type" value="Genomic_DNA"/>
</dbReference>
<feature type="region of interest" description="Disordered" evidence="6">
    <location>
        <begin position="190"/>
        <end position="209"/>
    </location>
</feature>
<dbReference type="OrthoDB" id="6275927at2759"/>
<name>A0A139AIP1_GONPJ</name>
<feature type="compositionally biased region" description="Polar residues" evidence="6">
    <location>
        <begin position="304"/>
        <end position="313"/>
    </location>
</feature>
<dbReference type="Pfam" id="PF03153">
    <property type="entry name" value="TFIIA"/>
    <property type="match status" value="1"/>
</dbReference>
<evidence type="ECO:0000313" key="8">
    <source>
        <dbReference type="Proteomes" id="UP000070544"/>
    </source>
</evidence>
<dbReference type="SUPFAM" id="SSF50784">
    <property type="entry name" value="Transcription factor IIA (TFIIA), beta-barrel domain"/>
    <property type="match status" value="1"/>
</dbReference>
<feature type="compositionally biased region" description="Low complexity" evidence="6">
    <location>
        <begin position="109"/>
        <end position="123"/>
    </location>
</feature>
<feature type="compositionally biased region" description="Acidic residues" evidence="6">
    <location>
        <begin position="323"/>
        <end position="335"/>
    </location>
</feature>
<feature type="compositionally biased region" description="Basic residues" evidence="6">
    <location>
        <begin position="281"/>
        <end position="292"/>
    </location>
</feature>
<comment type="subcellular location">
    <subcellularLocation>
        <location evidence="1">Nucleus</location>
    </subcellularLocation>
</comment>
<dbReference type="GO" id="GO:0006367">
    <property type="term" value="P:transcription initiation at RNA polymerase II promoter"/>
    <property type="evidence" value="ECO:0007669"/>
    <property type="project" value="InterPro"/>
</dbReference>
<dbReference type="AlphaFoldDB" id="A0A139AIP1"/>
<reference evidence="7 8" key="1">
    <citation type="journal article" date="2015" name="Genome Biol. Evol.">
        <title>Phylogenomic analyses indicate that early fungi evolved digesting cell walls of algal ancestors of land plants.</title>
        <authorList>
            <person name="Chang Y."/>
            <person name="Wang S."/>
            <person name="Sekimoto S."/>
            <person name="Aerts A.L."/>
            <person name="Choi C."/>
            <person name="Clum A."/>
            <person name="LaButti K.M."/>
            <person name="Lindquist E.A."/>
            <person name="Yee Ngan C."/>
            <person name="Ohm R.A."/>
            <person name="Salamov A.A."/>
            <person name="Grigoriev I.V."/>
            <person name="Spatafora J.W."/>
            <person name="Berbee M.L."/>
        </authorList>
    </citation>
    <scope>NUCLEOTIDE SEQUENCE [LARGE SCALE GENOMIC DNA]</scope>
    <source>
        <strain evidence="7 8">JEL478</strain>
    </source>
</reference>
<dbReference type="SMART" id="SM01371">
    <property type="entry name" value="TFIIA"/>
    <property type="match status" value="1"/>
</dbReference>
<dbReference type="FunFam" id="1.10.287.100:FF:000001">
    <property type="entry name" value="Transcription initiation factor IIA subunit"/>
    <property type="match status" value="1"/>
</dbReference>
<dbReference type="STRING" id="1344416.A0A139AIP1"/>
<evidence type="ECO:0000256" key="3">
    <source>
        <dbReference type="ARBA" id="ARBA00023163"/>
    </source>
</evidence>
<evidence type="ECO:0000256" key="2">
    <source>
        <dbReference type="ARBA" id="ARBA00010059"/>
    </source>
</evidence>
<dbReference type="Proteomes" id="UP000070544">
    <property type="component" value="Unassembled WGS sequence"/>
</dbReference>
<evidence type="ECO:0000313" key="7">
    <source>
        <dbReference type="EMBL" id="KXS16275.1"/>
    </source>
</evidence>